<feature type="compositionally biased region" description="Low complexity" evidence="1">
    <location>
        <begin position="80"/>
        <end position="90"/>
    </location>
</feature>
<comment type="caution">
    <text evidence="2">The sequence shown here is derived from an EMBL/GenBank/DDBJ whole genome shotgun (WGS) entry which is preliminary data.</text>
</comment>
<proteinExistence type="predicted"/>
<accession>A0ABU8VQH7</accession>
<feature type="region of interest" description="Disordered" evidence="1">
    <location>
        <begin position="69"/>
        <end position="114"/>
    </location>
</feature>
<dbReference type="EMBL" id="JBBKZU010000025">
    <property type="protein sequence ID" value="MEJ8815845.1"/>
    <property type="molecule type" value="Genomic_DNA"/>
</dbReference>
<dbReference type="Proteomes" id="UP001365846">
    <property type="component" value="Unassembled WGS sequence"/>
</dbReference>
<gene>
    <name evidence="2" type="ORF">WKW77_32615</name>
</gene>
<evidence type="ECO:0000313" key="2">
    <source>
        <dbReference type="EMBL" id="MEJ8815845.1"/>
    </source>
</evidence>
<organism evidence="2 3">
    <name type="scientific">Variovorax ureilyticus</name>
    <dbReference type="NCBI Taxonomy" id="1836198"/>
    <lineage>
        <taxon>Bacteria</taxon>
        <taxon>Pseudomonadati</taxon>
        <taxon>Pseudomonadota</taxon>
        <taxon>Betaproteobacteria</taxon>
        <taxon>Burkholderiales</taxon>
        <taxon>Comamonadaceae</taxon>
        <taxon>Variovorax</taxon>
    </lineage>
</organism>
<dbReference type="RefSeq" id="WP_340361042.1">
    <property type="nucleotide sequence ID" value="NZ_JBBKZU010000025.1"/>
</dbReference>
<feature type="compositionally biased region" description="Basic and acidic residues" evidence="1">
    <location>
        <begin position="69"/>
        <end position="78"/>
    </location>
</feature>
<name>A0ABU8VQH7_9BURK</name>
<evidence type="ECO:0000256" key="1">
    <source>
        <dbReference type="SAM" id="MobiDB-lite"/>
    </source>
</evidence>
<evidence type="ECO:0000313" key="3">
    <source>
        <dbReference type="Proteomes" id="UP001365846"/>
    </source>
</evidence>
<keyword evidence="3" id="KW-1185">Reference proteome</keyword>
<protein>
    <submittedName>
        <fullName evidence="2">Uncharacterized protein</fullName>
    </submittedName>
</protein>
<sequence length="123" mass="14045">MRNFGELNIRDAVCKRRNCLPGFLNRDFLWRSIGIVSFESTPHSWQPPWFAVRGDYSDRIRLSTATMNHEHRHAEHRPYACADSAASSPDAEAHLSSDEAGGMHQAPRHDTAWDDWKSVRDVG</sequence>
<reference evidence="2 3" key="1">
    <citation type="submission" date="2024-03" db="EMBL/GenBank/DDBJ databases">
        <title>Novel species of the genus Variovorax.</title>
        <authorList>
            <person name="Liu Q."/>
            <person name="Xin Y.-H."/>
        </authorList>
    </citation>
    <scope>NUCLEOTIDE SEQUENCE [LARGE SCALE GENOMIC DNA]</scope>
    <source>
        <strain evidence="2 3">KACC 18899</strain>
    </source>
</reference>